<reference evidence="3" key="1">
    <citation type="journal article" name="DNA Res.">
        <title>The physiological potential of anammox bacteria as revealed by their core genome structure.</title>
        <authorList>
            <person name="Okubo T."/>
            <person name="Toyoda A."/>
            <person name="Fukuhara K."/>
            <person name="Uchiyama I."/>
            <person name="Harigaya Y."/>
            <person name="Kuroiwa M."/>
            <person name="Suzuki T."/>
            <person name="Murakami Y."/>
            <person name="Suwa Y."/>
            <person name="Takami H."/>
        </authorList>
    </citation>
    <scope>NUCLEOTIDE SEQUENCE</scope>
    <source>
        <strain evidence="3">317325-2</strain>
    </source>
</reference>
<keyword evidence="1" id="KW-0472">Membrane</keyword>
<dbReference type="AlphaFoldDB" id="A0A809SFE5"/>
<protein>
    <recommendedName>
        <fullName evidence="2">PilZ domain-containing protein</fullName>
    </recommendedName>
</protein>
<dbReference type="GO" id="GO:0035438">
    <property type="term" value="F:cyclic-di-GMP binding"/>
    <property type="evidence" value="ECO:0007669"/>
    <property type="project" value="InterPro"/>
</dbReference>
<accession>A0A809SFE5</accession>
<keyword evidence="1" id="KW-1133">Transmembrane helix</keyword>
<dbReference type="EMBL" id="AP021858">
    <property type="protein sequence ID" value="BBO24754.1"/>
    <property type="molecule type" value="Genomic_DNA"/>
</dbReference>
<feature type="domain" description="PilZ" evidence="2">
    <location>
        <begin position="124"/>
        <end position="205"/>
    </location>
</feature>
<feature type="transmembrane region" description="Helical" evidence="1">
    <location>
        <begin position="6"/>
        <end position="26"/>
    </location>
</feature>
<evidence type="ECO:0000313" key="4">
    <source>
        <dbReference type="Proteomes" id="UP000662873"/>
    </source>
</evidence>
<dbReference type="Proteomes" id="UP000662873">
    <property type="component" value="Chromosome"/>
</dbReference>
<proteinExistence type="predicted"/>
<dbReference type="Pfam" id="PF07238">
    <property type="entry name" value="PilZ"/>
    <property type="match status" value="1"/>
</dbReference>
<organism evidence="3 4">
    <name type="scientific">Candidatus Nitrosymbiomonas proteolyticus</name>
    <dbReference type="NCBI Taxonomy" id="2608984"/>
    <lineage>
        <taxon>Bacteria</taxon>
        <taxon>Bacillati</taxon>
        <taxon>Armatimonadota</taxon>
        <taxon>Armatimonadota incertae sedis</taxon>
        <taxon>Candidatus Nitrosymbiomonas</taxon>
    </lineage>
</organism>
<evidence type="ECO:0000256" key="1">
    <source>
        <dbReference type="SAM" id="Phobius"/>
    </source>
</evidence>
<gene>
    <name evidence="3" type="ORF">NPRO_23490</name>
</gene>
<evidence type="ECO:0000313" key="3">
    <source>
        <dbReference type="EMBL" id="BBO24754.1"/>
    </source>
</evidence>
<evidence type="ECO:0000259" key="2">
    <source>
        <dbReference type="Pfam" id="PF07238"/>
    </source>
</evidence>
<keyword evidence="1" id="KW-0812">Transmembrane</keyword>
<sequence>MGDWFPALVGMLSVFGASVLVSYAVMKYARPRPKAAMPPRESVVRIKTPDGIWRTRLASAGAETWWIHAPLNSDFYVPFSVGETLTLEVSSPEGVILFKSPVLARRSEDHTFEVSAPKDARGLERREHPRLTGLERSCVRVDRCRGRIVDISRNGAKLLAALEARRGQRVMVELPEQDGPVAAWVLETQQAVVEGSLGTEIRVRFEEPIFVTPLKKHSTSA</sequence>
<dbReference type="InterPro" id="IPR009875">
    <property type="entry name" value="PilZ_domain"/>
</dbReference>
<name>A0A809SFE5_9BACT</name>
<dbReference type="KEGG" id="npy:NPRO_23490"/>